<reference evidence="1" key="1">
    <citation type="submission" date="2020-02" db="EMBL/GenBank/DDBJ databases">
        <authorList>
            <person name="Meier V. D."/>
        </authorList>
    </citation>
    <scope>NUCLEOTIDE SEQUENCE</scope>
    <source>
        <strain evidence="1">AVDCRST_MAG96</strain>
    </source>
</reference>
<proteinExistence type="predicted"/>
<name>A0A6J4T3V0_9BACT</name>
<accession>A0A6J4T3V0</accession>
<dbReference type="EMBL" id="CADCVN010001000">
    <property type="protein sequence ID" value="CAA9513198.1"/>
    <property type="molecule type" value="Genomic_DNA"/>
</dbReference>
<dbReference type="AlphaFoldDB" id="A0A6J4T3V0"/>
<organism evidence="1">
    <name type="scientific">uncultured Segetibacter sp</name>
    <dbReference type="NCBI Taxonomy" id="481133"/>
    <lineage>
        <taxon>Bacteria</taxon>
        <taxon>Pseudomonadati</taxon>
        <taxon>Bacteroidota</taxon>
        <taxon>Chitinophagia</taxon>
        <taxon>Chitinophagales</taxon>
        <taxon>Chitinophagaceae</taxon>
        <taxon>Segetibacter</taxon>
        <taxon>environmental samples</taxon>
    </lineage>
</organism>
<gene>
    <name evidence="1" type="ORF">AVDCRST_MAG96-2557</name>
</gene>
<protein>
    <submittedName>
        <fullName evidence="1">Uncharacterized protein</fullName>
    </submittedName>
</protein>
<sequence>MLKSEEGHFPRVFVRMDLSASAILWFLQLMLVDQDGTALKNVIINEKSFSN</sequence>
<evidence type="ECO:0000313" key="1">
    <source>
        <dbReference type="EMBL" id="CAA9513198.1"/>
    </source>
</evidence>